<reference evidence="1 2" key="1">
    <citation type="submission" date="2010-08" db="EMBL/GenBank/DDBJ databases">
        <authorList>
            <person name="Durkin A.S."/>
            <person name="Madupu R."/>
            <person name="Torralba M."/>
            <person name="Gillis M."/>
            <person name="Methe B."/>
            <person name="Sutton G."/>
            <person name="Nelson K.E."/>
        </authorList>
    </citation>
    <scope>NUCLEOTIDE SEQUENCE [LARGE SCALE GENOMIC DNA]</scope>
    <source>
        <strain evidence="1 2">PB189-T1-4</strain>
    </source>
</reference>
<sequence length="41" mass="4467">MSALWDSCGALTKTRKLHKKPADGKPPAGLCICLYALIYTM</sequence>
<dbReference type="EMBL" id="AEDQ01000015">
    <property type="protein sequence ID" value="EFL44463.1"/>
    <property type="molecule type" value="Genomic_DNA"/>
</dbReference>
<evidence type="ECO:0000313" key="1">
    <source>
        <dbReference type="EMBL" id="EFL44463.1"/>
    </source>
</evidence>
<comment type="caution">
    <text evidence="1">The sequence shown here is derived from an EMBL/GenBank/DDBJ whole genome shotgun (WGS) entry which is preliminary data.</text>
</comment>
<accession>A0ABP2IZI7</accession>
<name>A0ABP2IZI7_9ACTN</name>
<proteinExistence type="predicted"/>
<gene>
    <name evidence="1" type="ORF">HMPREF9248_0738</name>
</gene>
<organism evidence="1 2">
    <name type="scientific">Fannyhessea vaginae PB189-T1-4</name>
    <dbReference type="NCBI Taxonomy" id="866774"/>
    <lineage>
        <taxon>Bacteria</taxon>
        <taxon>Bacillati</taxon>
        <taxon>Actinomycetota</taxon>
        <taxon>Coriobacteriia</taxon>
        <taxon>Coriobacteriales</taxon>
        <taxon>Atopobiaceae</taxon>
        <taxon>Fannyhessea</taxon>
    </lineage>
</organism>
<protein>
    <submittedName>
        <fullName evidence="1">Uncharacterized protein</fullName>
    </submittedName>
</protein>
<dbReference type="Proteomes" id="UP000004431">
    <property type="component" value="Unassembled WGS sequence"/>
</dbReference>
<keyword evidence="2" id="KW-1185">Reference proteome</keyword>
<evidence type="ECO:0000313" key="2">
    <source>
        <dbReference type="Proteomes" id="UP000004431"/>
    </source>
</evidence>